<proteinExistence type="predicted"/>
<dbReference type="HOGENOM" id="CLU_1388952_0_0_10"/>
<evidence type="ECO:0008006" key="3">
    <source>
        <dbReference type="Google" id="ProtNLM"/>
    </source>
</evidence>
<dbReference type="OrthoDB" id="759287at2"/>
<dbReference type="RefSeq" id="WP_008584893.1">
    <property type="nucleotide sequence ID" value="NZ_CP007035.1"/>
</dbReference>
<dbReference type="AlphaFoldDB" id="W0F7W0"/>
<dbReference type="STRING" id="929713.NIASO_07565"/>
<reference evidence="1 2" key="1">
    <citation type="submission" date="2013-12" db="EMBL/GenBank/DDBJ databases">
        <authorList>
            <consortium name="DOE Joint Genome Institute"/>
            <person name="Eisen J."/>
            <person name="Huntemann M."/>
            <person name="Han J."/>
            <person name="Chen A."/>
            <person name="Kyrpides N."/>
            <person name="Mavromatis K."/>
            <person name="Markowitz V."/>
            <person name="Palaniappan K."/>
            <person name="Ivanova N."/>
            <person name="Schaumberg A."/>
            <person name="Pati A."/>
            <person name="Liolios K."/>
            <person name="Nordberg H.P."/>
            <person name="Cantor M.N."/>
            <person name="Hua S.X."/>
            <person name="Woyke T."/>
        </authorList>
    </citation>
    <scope>NUCLEOTIDE SEQUENCE [LARGE SCALE GENOMIC DNA]</scope>
    <source>
        <strain evidence="2">DSM 19437</strain>
    </source>
</reference>
<dbReference type="Proteomes" id="UP000003586">
    <property type="component" value="Chromosome"/>
</dbReference>
<evidence type="ECO:0000313" key="2">
    <source>
        <dbReference type="Proteomes" id="UP000003586"/>
    </source>
</evidence>
<keyword evidence="2" id="KW-1185">Reference proteome</keyword>
<organism evidence="1 2">
    <name type="scientific">Niabella soli DSM 19437</name>
    <dbReference type="NCBI Taxonomy" id="929713"/>
    <lineage>
        <taxon>Bacteria</taxon>
        <taxon>Pseudomonadati</taxon>
        <taxon>Bacteroidota</taxon>
        <taxon>Chitinophagia</taxon>
        <taxon>Chitinophagales</taxon>
        <taxon>Chitinophagaceae</taxon>
        <taxon>Niabella</taxon>
    </lineage>
</organism>
<dbReference type="InterPro" id="IPR011250">
    <property type="entry name" value="OMP/PagP_B-barrel"/>
</dbReference>
<protein>
    <recommendedName>
        <fullName evidence="3">Outer membrane protein beta-barrel domain-containing protein</fullName>
    </recommendedName>
</protein>
<evidence type="ECO:0000313" key="1">
    <source>
        <dbReference type="EMBL" id="AHF17441.1"/>
    </source>
</evidence>
<sequence>MELFFGMSAKRNKAFVYSIIAFVSLSGAHAQSITTLKTNIECLRSTHGNNFSGVSASYNKELGRKWELGAGIEYSHTPTHNDNGWNLYHLHFVPVYISEHYKLCTGLRWTPYIHLQQGVTFGSYDKEFQDNPGPRYHIKELGFYGAAGIGTNYYLSSRSGFFAEAGMKGFHLSFNNLDVNPHGITGKLGYVYRLKQ</sequence>
<gene>
    <name evidence="1" type="ORF">NIASO_07565</name>
</gene>
<dbReference type="EMBL" id="CP007035">
    <property type="protein sequence ID" value="AHF17441.1"/>
    <property type="molecule type" value="Genomic_DNA"/>
</dbReference>
<dbReference type="Gene3D" id="2.40.160.20">
    <property type="match status" value="1"/>
</dbReference>
<dbReference type="SUPFAM" id="SSF56925">
    <property type="entry name" value="OMPA-like"/>
    <property type="match status" value="1"/>
</dbReference>
<name>W0F7W0_9BACT</name>
<dbReference type="KEGG" id="nso:NIASO_07565"/>
<accession>W0F7W0</accession>